<name>A0A644ZQH9_9ZZZZ</name>
<dbReference type="AlphaFoldDB" id="A0A644ZQH9"/>
<dbReference type="EMBL" id="VSSQ01009167">
    <property type="protein sequence ID" value="MPM40893.1"/>
    <property type="molecule type" value="Genomic_DNA"/>
</dbReference>
<protein>
    <submittedName>
        <fullName evidence="1">Uncharacterized protein</fullName>
    </submittedName>
</protein>
<sequence>MNIHHTVFIFCVQGTFGHLFTHRCSISFFVTVKQKQPFGQVPVIQSVRKEQGSHHLFVLARINKFRNCFSKIVPAGFVERIVKGKLPYIVEKCFNKSSFRHIITII</sequence>
<evidence type="ECO:0000313" key="1">
    <source>
        <dbReference type="EMBL" id="MPM40893.1"/>
    </source>
</evidence>
<reference evidence="1" key="1">
    <citation type="submission" date="2019-08" db="EMBL/GenBank/DDBJ databases">
        <authorList>
            <person name="Kucharzyk K."/>
            <person name="Murdoch R.W."/>
            <person name="Higgins S."/>
            <person name="Loffler F."/>
        </authorList>
    </citation>
    <scope>NUCLEOTIDE SEQUENCE</scope>
</reference>
<proteinExistence type="predicted"/>
<organism evidence="1">
    <name type="scientific">bioreactor metagenome</name>
    <dbReference type="NCBI Taxonomy" id="1076179"/>
    <lineage>
        <taxon>unclassified sequences</taxon>
        <taxon>metagenomes</taxon>
        <taxon>ecological metagenomes</taxon>
    </lineage>
</organism>
<gene>
    <name evidence="1" type="ORF">SDC9_87542</name>
</gene>
<comment type="caution">
    <text evidence="1">The sequence shown here is derived from an EMBL/GenBank/DDBJ whole genome shotgun (WGS) entry which is preliminary data.</text>
</comment>
<accession>A0A644ZQH9</accession>